<feature type="domain" description="PWWP" evidence="1">
    <location>
        <begin position="48"/>
        <end position="113"/>
    </location>
</feature>
<dbReference type="Gene3D" id="2.30.30.140">
    <property type="match status" value="1"/>
</dbReference>
<dbReference type="EMBL" id="KQ245181">
    <property type="protein sequence ID" value="KNC73765.1"/>
    <property type="molecule type" value="Genomic_DNA"/>
</dbReference>
<dbReference type="GeneID" id="25914183"/>
<gene>
    <name evidence="2" type="ORF">SARC_13679</name>
</gene>
<evidence type="ECO:0000313" key="2">
    <source>
        <dbReference type="EMBL" id="KNC73765.1"/>
    </source>
</evidence>
<dbReference type="Proteomes" id="UP000054560">
    <property type="component" value="Unassembled WGS sequence"/>
</dbReference>
<dbReference type="CDD" id="cd05162">
    <property type="entry name" value="PWWP"/>
    <property type="match status" value="1"/>
</dbReference>
<dbReference type="RefSeq" id="XP_014147667.1">
    <property type="nucleotide sequence ID" value="XM_014292192.1"/>
</dbReference>
<dbReference type="SUPFAM" id="SSF63748">
    <property type="entry name" value="Tudor/PWWP/MBT"/>
    <property type="match status" value="1"/>
</dbReference>
<dbReference type="Pfam" id="PF00855">
    <property type="entry name" value="PWWP"/>
    <property type="match status" value="1"/>
</dbReference>
<evidence type="ECO:0000313" key="3">
    <source>
        <dbReference type="Proteomes" id="UP000054560"/>
    </source>
</evidence>
<keyword evidence="3" id="KW-1185">Reference proteome</keyword>
<reference evidence="2 3" key="1">
    <citation type="submission" date="2011-02" db="EMBL/GenBank/DDBJ databases">
        <title>The Genome Sequence of Sphaeroforma arctica JP610.</title>
        <authorList>
            <consortium name="The Broad Institute Genome Sequencing Platform"/>
            <person name="Russ C."/>
            <person name="Cuomo C."/>
            <person name="Young S.K."/>
            <person name="Zeng Q."/>
            <person name="Gargeya S."/>
            <person name="Alvarado L."/>
            <person name="Berlin A."/>
            <person name="Chapman S.B."/>
            <person name="Chen Z."/>
            <person name="Freedman E."/>
            <person name="Gellesch M."/>
            <person name="Goldberg J."/>
            <person name="Griggs A."/>
            <person name="Gujja S."/>
            <person name="Heilman E."/>
            <person name="Heiman D."/>
            <person name="Howarth C."/>
            <person name="Mehta T."/>
            <person name="Neiman D."/>
            <person name="Pearson M."/>
            <person name="Roberts A."/>
            <person name="Saif S."/>
            <person name="Shea T."/>
            <person name="Shenoy N."/>
            <person name="Sisk P."/>
            <person name="Stolte C."/>
            <person name="Sykes S."/>
            <person name="White J."/>
            <person name="Yandava C."/>
            <person name="Burger G."/>
            <person name="Gray M.W."/>
            <person name="Holland P.W.H."/>
            <person name="King N."/>
            <person name="Lang F.B.F."/>
            <person name="Roger A.J."/>
            <person name="Ruiz-Trillo I."/>
            <person name="Haas B."/>
            <person name="Nusbaum C."/>
            <person name="Birren B."/>
        </authorList>
    </citation>
    <scope>NUCLEOTIDE SEQUENCE [LARGE SCALE GENOMIC DNA]</scope>
    <source>
        <strain evidence="2 3">JP610</strain>
    </source>
</reference>
<name>A0A0L0FAJ5_9EUKA</name>
<dbReference type="PROSITE" id="PS50812">
    <property type="entry name" value="PWWP"/>
    <property type="match status" value="1"/>
</dbReference>
<evidence type="ECO:0000259" key="1">
    <source>
        <dbReference type="PROSITE" id="PS50812"/>
    </source>
</evidence>
<sequence>THRGFAFSFITVQSADNEFNRIYDDPSDAAQDSHGEVEDWRRIVDWKTMLVVWANVAGDFFWPAQIIDPFESPESRALCLKANAAVGCIMVRFFGTHKMTWVPESGLRPLNEGWEVQSQRSRDPLFISAVSDAKAVHDKMSYQGQAQV</sequence>
<dbReference type="InterPro" id="IPR000313">
    <property type="entry name" value="PWWP_dom"/>
</dbReference>
<proteinExistence type="predicted"/>
<feature type="non-terminal residue" evidence="2">
    <location>
        <position position="1"/>
    </location>
</feature>
<dbReference type="AlphaFoldDB" id="A0A0L0FAJ5"/>
<accession>A0A0L0FAJ5</accession>
<organism evidence="2 3">
    <name type="scientific">Sphaeroforma arctica JP610</name>
    <dbReference type="NCBI Taxonomy" id="667725"/>
    <lineage>
        <taxon>Eukaryota</taxon>
        <taxon>Ichthyosporea</taxon>
        <taxon>Ichthyophonida</taxon>
        <taxon>Sphaeroforma</taxon>
    </lineage>
</organism>
<protein>
    <recommendedName>
        <fullName evidence="1">PWWP domain-containing protein</fullName>
    </recommendedName>
</protein>